<evidence type="ECO:0000313" key="14">
    <source>
        <dbReference type="Proteomes" id="UP001054889"/>
    </source>
</evidence>
<dbReference type="InterPro" id="IPR001929">
    <property type="entry name" value="Germin"/>
</dbReference>
<protein>
    <recommendedName>
        <fullName evidence="11">Germin-like protein</fullName>
    </recommendedName>
</protein>
<evidence type="ECO:0000256" key="8">
    <source>
        <dbReference type="PIRSR" id="PIRSR601929-1"/>
    </source>
</evidence>
<keyword evidence="3 11" id="KW-0052">Apoplast</keyword>
<comment type="subcellular location">
    <subcellularLocation>
        <location evidence="1 11">Secreted</location>
        <location evidence="1 11">Extracellular space</location>
        <location evidence="1 11">Apoplast</location>
    </subcellularLocation>
</comment>
<dbReference type="Proteomes" id="UP001054889">
    <property type="component" value="Unassembled WGS sequence"/>
</dbReference>
<evidence type="ECO:0000256" key="7">
    <source>
        <dbReference type="ARBA" id="ARBA00023211"/>
    </source>
</evidence>
<keyword evidence="6 10" id="KW-1015">Disulfide bond</keyword>
<dbReference type="CDD" id="cd02241">
    <property type="entry name" value="cupin_OxOx"/>
    <property type="match status" value="1"/>
</dbReference>
<proteinExistence type="inferred from homology"/>
<feature type="binding site" evidence="8">
    <location>
        <position position="118"/>
    </location>
    <ligand>
        <name>oxalate</name>
        <dbReference type="ChEBI" id="CHEBI:30623"/>
    </ligand>
</feature>
<feature type="binding site" evidence="9">
    <location>
        <position position="118"/>
    </location>
    <ligand>
        <name>Mn(2+)</name>
        <dbReference type="ChEBI" id="CHEBI:29035"/>
    </ligand>
</feature>
<organism evidence="13 14">
    <name type="scientific">Eleusine coracana subsp. coracana</name>
    <dbReference type="NCBI Taxonomy" id="191504"/>
    <lineage>
        <taxon>Eukaryota</taxon>
        <taxon>Viridiplantae</taxon>
        <taxon>Streptophyta</taxon>
        <taxon>Embryophyta</taxon>
        <taxon>Tracheophyta</taxon>
        <taxon>Spermatophyta</taxon>
        <taxon>Magnoliopsida</taxon>
        <taxon>Liliopsida</taxon>
        <taxon>Poales</taxon>
        <taxon>Poaceae</taxon>
        <taxon>PACMAD clade</taxon>
        <taxon>Chloridoideae</taxon>
        <taxon>Cynodonteae</taxon>
        <taxon>Eleusininae</taxon>
        <taxon>Eleusine</taxon>
    </lineage>
</organism>
<evidence type="ECO:0000256" key="2">
    <source>
        <dbReference type="ARBA" id="ARBA00007456"/>
    </source>
</evidence>
<feature type="binding site" evidence="8">
    <location>
        <position position="108"/>
    </location>
    <ligand>
        <name>oxalate</name>
        <dbReference type="ChEBI" id="CHEBI:30623"/>
    </ligand>
</feature>
<feature type="signal peptide" evidence="11">
    <location>
        <begin position="1"/>
        <end position="27"/>
    </location>
</feature>
<dbReference type="GO" id="GO:0048046">
    <property type="term" value="C:apoplast"/>
    <property type="evidence" value="ECO:0007669"/>
    <property type="project" value="UniProtKB-SubCell"/>
</dbReference>
<keyword evidence="5 8" id="KW-0479">Metal-binding</keyword>
<evidence type="ECO:0000256" key="10">
    <source>
        <dbReference type="PIRSR" id="PIRSR601929-3"/>
    </source>
</evidence>
<evidence type="ECO:0000256" key="9">
    <source>
        <dbReference type="PIRSR" id="PIRSR601929-2"/>
    </source>
</evidence>
<reference evidence="13" key="2">
    <citation type="submission" date="2021-12" db="EMBL/GenBank/DDBJ databases">
        <title>Resequencing data analysis of finger millet.</title>
        <authorList>
            <person name="Hatakeyama M."/>
            <person name="Aluri S."/>
            <person name="Balachadran M.T."/>
            <person name="Sivarajan S.R."/>
            <person name="Poveda L."/>
            <person name="Shimizu-Inatsugi R."/>
            <person name="Schlapbach R."/>
            <person name="Sreeman S.M."/>
            <person name="Shimizu K.K."/>
        </authorList>
    </citation>
    <scope>NUCLEOTIDE SEQUENCE</scope>
</reference>
<comment type="similarity">
    <text evidence="2 11">Belongs to the germin family.</text>
</comment>
<keyword evidence="11" id="KW-0732">Signal</keyword>
<dbReference type="PANTHER" id="PTHR31238">
    <property type="entry name" value="GERMIN-LIKE PROTEIN SUBFAMILY 3 MEMBER 3"/>
    <property type="match status" value="1"/>
</dbReference>
<dbReference type="Pfam" id="PF00190">
    <property type="entry name" value="Cupin_1"/>
    <property type="match status" value="1"/>
</dbReference>
<keyword evidence="4 11" id="KW-0964">Secreted</keyword>
<feature type="binding site" evidence="9">
    <location>
        <position position="160"/>
    </location>
    <ligand>
        <name>Mn(2+)</name>
        <dbReference type="ChEBI" id="CHEBI:29035"/>
    </ligand>
</feature>
<feature type="binding site" evidence="9">
    <location>
        <position position="113"/>
    </location>
    <ligand>
        <name>Mn(2+)</name>
        <dbReference type="ChEBI" id="CHEBI:29035"/>
    </ligand>
</feature>
<name>A0AAV5CUK9_ELECO</name>
<dbReference type="SUPFAM" id="SSF51182">
    <property type="entry name" value="RmlC-like cupins"/>
    <property type="match status" value="1"/>
</dbReference>
<evidence type="ECO:0000256" key="5">
    <source>
        <dbReference type="ARBA" id="ARBA00022723"/>
    </source>
</evidence>
<dbReference type="EMBL" id="BQKI01000009">
    <property type="protein sequence ID" value="GJN01746.1"/>
    <property type="molecule type" value="Genomic_DNA"/>
</dbReference>
<feature type="domain" description="Cupin type-1" evidence="12">
    <location>
        <begin position="63"/>
        <end position="214"/>
    </location>
</feature>
<dbReference type="GO" id="GO:0030145">
    <property type="term" value="F:manganese ion binding"/>
    <property type="evidence" value="ECO:0007669"/>
    <property type="project" value="UniProtKB-UniRule"/>
</dbReference>
<dbReference type="AlphaFoldDB" id="A0AAV5CUK9"/>
<dbReference type="InterPro" id="IPR006045">
    <property type="entry name" value="Cupin_1"/>
</dbReference>
<dbReference type="FunFam" id="2.60.120.10:FF:000005">
    <property type="entry name" value="Germin-like protein subfamily 1 member 8"/>
    <property type="match status" value="1"/>
</dbReference>
<evidence type="ECO:0000313" key="13">
    <source>
        <dbReference type="EMBL" id="GJN01746.1"/>
    </source>
</evidence>
<keyword evidence="14" id="KW-1185">Reference proteome</keyword>
<comment type="caution">
    <text evidence="13">The sequence shown here is derived from an EMBL/GenBank/DDBJ whole genome shotgun (WGS) entry which is preliminary data.</text>
</comment>
<evidence type="ECO:0000259" key="12">
    <source>
        <dbReference type="SMART" id="SM00835"/>
    </source>
</evidence>
<sequence>MASRTFAAVVTVLAFVVVFASVPRALATDPTQLQDFCVADKNQAVIVNGFVCKNPKMVTANDFFLKIMPMPINAQGSAVTPISVMELAGLNTLGISMARIDFAPGGQNPPHTHPRGTEILVVIQGTLLVGFVGSNQNNNMLFQKQLVAGDVFVFPQGLIHFQLNNGKTPALAFAALSSQNPGVITIANSVFGTMPPISADILARAFMVEKDQVDWIQKQFAMPAMGGGGGGGMMPGGGAGNATGGGYPGGNSTGGGGYGYP</sequence>
<feature type="disulfide bond" evidence="10">
    <location>
        <begin position="37"/>
        <end position="52"/>
    </location>
</feature>
<evidence type="ECO:0000256" key="11">
    <source>
        <dbReference type="RuleBase" id="RU366015"/>
    </source>
</evidence>
<dbReference type="PROSITE" id="PS00725">
    <property type="entry name" value="GERMIN"/>
    <property type="match status" value="1"/>
</dbReference>
<dbReference type="InterPro" id="IPR011051">
    <property type="entry name" value="RmlC_Cupin_sf"/>
</dbReference>
<keyword evidence="7 8" id="KW-0464">Manganese</keyword>
<evidence type="ECO:0000256" key="6">
    <source>
        <dbReference type="ARBA" id="ARBA00023157"/>
    </source>
</evidence>
<accession>A0AAV5CUK9</accession>
<dbReference type="PRINTS" id="PR00325">
    <property type="entry name" value="GERMIN"/>
</dbReference>
<reference evidence="13" key="1">
    <citation type="journal article" date="2018" name="DNA Res.">
        <title>Multiple hybrid de novo genome assembly of finger millet, an orphan allotetraploid crop.</title>
        <authorList>
            <person name="Hatakeyama M."/>
            <person name="Aluri S."/>
            <person name="Balachadran M.T."/>
            <person name="Sivarajan S.R."/>
            <person name="Patrignani A."/>
            <person name="Gruter S."/>
            <person name="Poveda L."/>
            <person name="Shimizu-Inatsugi R."/>
            <person name="Baeten J."/>
            <person name="Francoijs K.J."/>
            <person name="Nataraja K.N."/>
            <person name="Reddy Y.A.N."/>
            <person name="Phadnis S."/>
            <person name="Ravikumar R.L."/>
            <person name="Schlapbach R."/>
            <person name="Sreeman S.M."/>
            <person name="Shimizu K.K."/>
        </authorList>
    </citation>
    <scope>NUCLEOTIDE SEQUENCE</scope>
</reference>
<dbReference type="InterPro" id="IPR014710">
    <property type="entry name" value="RmlC-like_jellyroll"/>
</dbReference>
<gene>
    <name evidence="13" type="primary">ga19036</name>
    <name evidence="13" type="ORF">PR202_ga19036</name>
</gene>
<feature type="binding site" evidence="8">
    <location>
        <position position="113"/>
    </location>
    <ligand>
        <name>oxalate</name>
        <dbReference type="ChEBI" id="CHEBI:30623"/>
    </ligand>
</feature>
<dbReference type="Gene3D" id="2.60.120.10">
    <property type="entry name" value="Jelly Rolls"/>
    <property type="match status" value="1"/>
</dbReference>
<dbReference type="InterPro" id="IPR019780">
    <property type="entry name" value="Germin_Mn-BS"/>
</dbReference>
<feature type="chain" id="PRO_5043109124" description="Germin-like protein" evidence="11">
    <location>
        <begin position="28"/>
        <end position="261"/>
    </location>
</feature>
<evidence type="ECO:0000256" key="3">
    <source>
        <dbReference type="ARBA" id="ARBA00022523"/>
    </source>
</evidence>
<evidence type="ECO:0000256" key="1">
    <source>
        <dbReference type="ARBA" id="ARBA00004271"/>
    </source>
</evidence>
<feature type="binding site" evidence="9">
    <location>
        <position position="111"/>
    </location>
    <ligand>
        <name>Mn(2+)</name>
        <dbReference type="ChEBI" id="CHEBI:29035"/>
    </ligand>
</feature>
<dbReference type="SMART" id="SM00835">
    <property type="entry name" value="Cupin_1"/>
    <property type="match status" value="1"/>
</dbReference>
<evidence type="ECO:0000256" key="4">
    <source>
        <dbReference type="ARBA" id="ARBA00022525"/>
    </source>
</evidence>